<dbReference type="Proteomes" id="UP000095280">
    <property type="component" value="Unplaced"/>
</dbReference>
<feature type="region of interest" description="Disordered" evidence="3">
    <location>
        <begin position="1021"/>
        <end position="1230"/>
    </location>
</feature>
<feature type="compositionally biased region" description="Low complexity" evidence="3">
    <location>
        <begin position="331"/>
        <end position="345"/>
    </location>
</feature>
<feature type="compositionally biased region" description="Low complexity" evidence="3">
    <location>
        <begin position="353"/>
        <end position="367"/>
    </location>
</feature>
<dbReference type="Pfam" id="PF20723">
    <property type="entry name" value="Pellino_RING"/>
    <property type="match status" value="1"/>
</dbReference>
<dbReference type="GO" id="GO:0061630">
    <property type="term" value="F:ubiquitin protein ligase activity"/>
    <property type="evidence" value="ECO:0007669"/>
    <property type="project" value="InterPro"/>
</dbReference>
<feature type="compositionally biased region" description="Acidic residues" evidence="3">
    <location>
        <begin position="1128"/>
        <end position="1156"/>
    </location>
</feature>
<dbReference type="InterPro" id="IPR048335">
    <property type="entry name" value="Pellino_RING"/>
</dbReference>
<feature type="region of interest" description="Disordered" evidence="3">
    <location>
        <begin position="212"/>
        <end position="284"/>
    </location>
</feature>
<feature type="compositionally biased region" description="Pro residues" evidence="3">
    <location>
        <begin position="236"/>
        <end position="254"/>
    </location>
</feature>
<dbReference type="Pfam" id="PF06741">
    <property type="entry name" value="LsmAD"/>
    <property type="match status" value="1"/>
</dbReference>
<feature type="compositionally biased region" description="Basic and acidic residues" evidence="3">
    <location>
        <begin position="1082"/>
        <end position="1101"/>
    </location>
</feature>
<feature type="domain" description="LsmAD" evidence="4">
    <location>
        <begin position="46"/>
        <end position="111"/>
    </location>
</feature>
<dbReference type="PANTHER" id="PTHR12098">
    <property type="entry name" value="E3 UBIQUITIN-PROTEIN LIGASE PELLINO-RELATED"/>
    <property type="match status" value="1"/>
</dbReference>
<evidence type="ECO:0000313" key="5">
    <source>
        <dbReference type="Proteomes" id="UP000095280"/>
    </source>
</evidence>
<feature type="compositionally biased region" description="Basic and acidic residues" evidence="3">
    <location>
        <begin position="1192"/>
        <end position="1230"/>
    </location>
</feature>
<feature type="compositionally biased region" description="Low complexity" evidence="3">
    <location>
        <begin position="220"/>
        <end position="235"/>
    </location>
</feature>
<evidence type="ECO:0000259" key="4">
    <source>
        <dbReference type="SMART" id="SM01272"/>
    </source>
</evidence>
<evidence type="ECO:0000256" key="1">
    <source>
        <dbReference type="ARBA" id="ARBA00005639"/>
    </source>
</evidence>
<dbReference type="InterPro" id="IPR006800">
    <property type="entry name" value="Pellino_fam"/>
</dbReference>
<dbReference type="AlphaFoldDB" id="A0A1I8G795"/>
<reference evidence="6" key="1">
    <citation type="submission" date="2016-11" db="UniProtKB">
        <authorList>
            <consortium name="WormBaseParasite"/>
        </authorList>
    </citation>
    <scope>IDENTIFICATION</scope>
</reference>
<proteinExistence type="inferred from homology"/>
<name>A0A1I8G795_9PLAT</name>
<keyword evidence="5" id="KW-1185">Reference proteome</keyword>
<dbReference type="GO" id="GO:0008592">
    <property type="term" value="P:regulation of Toll signaling pathway"/>
    <property type="evidence" value="ECO:0007669"/>
    <property type="project" value="InterPro"/>
</dbReference>
<dbReference type="PANTHER" id="PTHR12098:SF2">
    <property type="entry name" value="PROTEIN PELLINO"/>
    <property type="match status" value="1"/>
</dbReference>
<organism evidence="5 6">
    <name type="scientific">Macrostomum lignano</name>
    <dbReference type="NCBI Taxonomy" id="282301"/>
    <lineage>
        <taxon>Eukaryota</taxon>
        <taxon>Metazoa</taxon>
        <taxon>Spiralia</taxon>
        <taxon>Lophotrochozoa</taxon>
        <taxon>Platyhelminthes</taxon>
        <taxon>Rhabditophora</taxon>
        <taxon>Macrostomorpha</taxon>
        <taxon>Macrostomida</taxon>
        <taxon>Macrostomidae</taxon>
        <taxon>Macrostomum</taxon>
    </lineage>
</organism>
<evidence type="ECO:0000256" key="3">
    <source>
        <dbReference type="SAM" id="MobiDB-lite"/>
    </source>
</evidence>
<feature type="compositionally biased region" description="Basic and acidic residues" evidence="3">
    <location>
        <begin position="32"/>
        <end position="43"/>
    </location>
</feature>
<dbReference type="GO" id="GO:0000209">
    <property type="term" value="P:protein polyubiquitination"/>
    <property type="evidence" value="ECO:0007669"/>
    <property type="project" value="InterPro"/>
</dbReference>
<dbReference type="SMART" id="SM01272">
    <property type="entry name" value="LsmAD"/>
    <property type="match status" value="1"/>
</dbReference>
<dbReference type="WBParaSite" id="maker-uti_cns_0001081-snap-gene-0.4-mRNA-1">
    <property type="protein sequence ID" value="maker-uti_cns_0001081-snap-gene-0.4-mRNA-1"/>
    <property type="gene ID" value="maker-uti_cns_0001081-snap-gene-0.4"/>
</dbReference>
<feature type="compositionally biased region" description="Low complexity" evidence="3">
    <location>
        <begin position="134"/>
        <end position="164"/>
    </location>
</feature>
<evidence type="ECO:0000256" key="2">
    <source>
        <dbReference type="ARBA" id="ARBA00022553"/>
    </source>
</evidence>
<dbReference type="InterPro" id="IPR009604">
    <property type="entry name" value="LsmAD_domain"/>
</dbReference>
<evidence type="ECO:0000313" key="6">
    <source>
        <dbReference type="WBParaSite" id="maker-uti_cns_0001081-snap-gene-0.4-mRNA-1"/>
    </source>
</evidence>
<feature type="compositionally biased region" description="Basic and acidic residues" evidence="3">
    <location>
        <begin position="1034"/>
        <end position="1062"/>
    </location>
</feature>
<accession>A0A1I8G795</accession>
<keyword evidence="2" id="KW-0597">Phosphoprotein</keyword>
<comment type="similarity">
    <text evidence="1">Belongs to the pellino family.</text>
</comment>
<feature type="compositionally biased region" description="Basic and acidic residues" evidence="3">
    <location>
        <begin position="1108"/>
        <end position="1127"/>
    </location>
</feature>
<dbReference type="Pfam" id="PF04710">
    <property type="entry name" value="Pellino_FHA"/>
    <property type="match status" value="1"/>
</dbReference>
<sequence>VRIRREARRREPIRFGVGHLQIGQKRRPVIRSARDVQTKRDPDGPSSFQDHLPEYTTPLVRTNDPDWQRREERATQLAREIEGNRDYRDNICRESRDDMDEEMRYSAVHRPGQDAPAARPAKSKLDTPPPARTPPIQQQQQSAAPATTAATTAATPAPTSAAPTGSGQPPPRDQSKYCPPNRRPNQQQVPPPSAVAVPPAMMQQPAVAAAVLQPPPPLPQSAMIPSPAAASRANPQPQPPPPPPPAPPPPPTSQLPPNIQALPTHSASQAPAMAANMPPSFMQPPMPTSSVSIYSSYAGGRPIPAQQPAAAAAQQHQSVKRHSLCCISSGSPDAAPAESDCSDCSSPDEADEAASTSRSSIRVSVSLSPPPPKMMVGRRPPFTRPRCREASMVSNTDLAVVAGGARSSMTRQKALPTFLATSRCRHSKLMLILVTPSLIRFSSRRVSSRCTESATVLQSRMAPKMPSWPRMAPKSTSSAASFLSRLARGSTSGWKPAASIAASRLCKLSVSRILLHSSSRSPVTLAADALLLVLGAGRRTSRLLLRRRPNGGNALRPTKKQWRATSIKELEGCRPQASVSYTLGRNQGFVVVEYEPDAQCDMFQVGRSTESVIDLVVSDSTPPGESAASDSTISRYACRILVNRTPPYTPRIFAAGFDSNKRIMLGEHAIRWNVTTDEVDGLTTNGVLINKPVGGYCPGSQPGPWFEVSIEGRLYPMREHRATPSHSDVLHAVDNSLIDGTVIDLCGVCLVYRSAEGLRRSPTLLELCSRVESLNQTHILCPVRYQTLVIRKPLQANPASAAGGGGSMPDDRQPYVYTGCGHVHGLHSWDRPGGQQQPDRRTCPLCLQQSAFIALRLGEEAALYLDRDGMPNYAFNPCGHMASELTVKYWSALPLLTASQLRPLCPFCSTPLATPATIRLLFQRGWQQGSHLGQPGPVTSEEWPDCLRLCRPWLRLLLLLVALATTSKRRRRWQTQISAISRVPIMAPQTAATMAMLASLPIQQHAAMSENTLKVGADEKPVDQQAETENQDEESNKKTEDQNKDNKEAESKDQDKDDKEANETEDQDKDDKEANETEDQDKDDKEANETEDQNKDDKEANETEDQDKDDKETNKTEDQDKDDKGAEIEDQDEEDKESEIEDQDEEDKESETEDQDKESKKEEKKRKKEAEKQAKLEKKLAKKNEKLKKKQEKMAKKEAKKLAKKQAKEEKKRREDEIKRVKEERKQREK</sequence>
<protein>
    <submittedName>
        <fullName evidence="6">LsmAD domain-containing protein</fullName>
    </submittedName>
</protein>
<dbReference type="InterPro" id="IPR048334">
    <property type="entry name" value="Pellino_FHA"/>
</dbReference>
<feature type="compositionally biased region" description="Low complexity" evidence="3">
    <location>
        <begin position="179"/>
        <end position="197"/>
    </location>
</feature>
<feature type="region of interest" description="Disordered" evidence="3">
    <location>
        <begin position="26"/>
        <end position="69"/>
    </location>
</feature>
<feature type="region of interest" description="Disordered" evidence="3">
    <location>
        <begin position="329"/>
        <end position="385"/>
    </location>
</feature>
<feature type="region of interest" description="Disordered" evidence="3">
    <location>
        <begin position="99"/>
        <end position="197"/>
    </location>
</feature>
<feature type="compositionally biased region" description="Basic and acidic residues" evidence="3">
    <location>
        <begin position="1157"/>
        <end position="1184"/>
    </location>
</feature>